<dbReference type="EMBL" id="JACGCI010000013">
    <property type="protein sequence ID" value="KAF6760209.1"/>
    <property type="molecule type" value="Genomic_DNA"/>
</dbReference>
<dbReference type="AlphaFoldDB" id="A0A8H6I7W0"/>
<dbReference type="PANTHER" id="PTHR13362:SF2">
    <property type="entry name" value="SMALL RIBOSOMAL SUBUNIT PROTEIN MS33"/>
    <property type="match status" value="1"/>
</dbReference>
<dbReference type="PANTHER" id="PTHR13362">
    <property type="entry name" value="MITOCHONDRIAL RIBOSOMAL PROTEIN S33"/>
    <property type="match status" value="1"/>
</dbReference>
<evidence type="ECO:0000256" key="2">
    <source>
        <dbReference type="ARBA" id="ARBA00008970"/>
    </source>
</evidence>
<dbReference type="GO" id="GO:0005739">
    <property type="term" value="C:mitochondrion"/>
    <property type="evidence" value="ECO:0007669"/>
    <property type="project" value="UniProtKB-SubCell"/>
</dbReference>
<evidence type="ECO:0000256" key="4">
    <source>
        <dbReference type="ARBA" id="ARBA00023128"/>
    </source>
</evidence>
<reference evidence="8 9" key="1">
    <citation type="submission" date="2020-07" db="EMBL/GenBank/DDBJ databases">
        <title>Comparative genomics of pyrophilous fungi reveals a link between fire events and developmental genes.</title>
        <authorList>
            <consortium name="DOE Joint Genome Institute"/>
            <person name="Steindorff A.S."/>
            <person name="Carver A."/>
            <person name="Calhoun S."/>
            <person name="Stillman K."/>
            <person name="Liu H."/>
            <person name="Lipzen A."/>
            <person name="Pangilinan J."/>
            <person name="Labutti K."/>
            <person name="Bruns T.D."/>
            <person name="Grigoriev I.V."/>
        </authorList>
    </citation>
    <scope>NUCLEOTIDE SEQUENCE [LARGE SCALE GENOMIC DNA]</scope>
    <source>
        <strain evidence="8 9">CBS 144469</strain>
    </source>
</reference>
<dbReference type="Proteomes" id="UP000521943">
    <property type="component" value="Unassembled WGS sequence"/>
</dbReference>
<feature type="region of interest" description="Disordered" evidence="7">
    <location>
        <begin position="73"/>
        <end position="106"/>
    </location>
</feature>
<evidence type="ECO:0000256" key="5">
    <source>
        <dbReference type="ARBA" id="ARBA00023274"/>
    </source>
</evidence>
<evidence type="ECO:0000313" key="8">
    <source>
        <dbReference type="EMBL" id="KAF6760209.1"/>
    </source>
</evidence>
<dbReference type="GO" id="GO:0005840">
    <property type="term" value="C:ribosome"/>
    <property type="evidence" value="ECO:0007669"/>
    <property type="project" value="UniProtKB-KW"/>
</dbReference>
<dbReference type="GO" id="GO:1990904">
    <property type="term" value="C:ribonucleoprotein complex"/>
    <property type="evidence" value="ECO:0007669"/>
    <property type="project" value="UniProtKB-KW"/>
</dbReference>
<dbReference type="Pfam" id="PF08293">
    <property type="entry name" value="MRP-S33"/>
    <property type="match status" value="1"/>
</dbReference>
<evidence type="ECO:0000256" key="3">
    <source>
        <dbReference type="ARBA" id="ARBA00022980"/>
    </source>
</evidence>
<gene>
    <name evidence="8" type="ORF">DFP72DRAFT_883526</name>
</gene>
<comment type="subcellular location">
    <subcellularLocation>
        <location evidence="1">Mitochondrion</location>
    </subcellularLocation>
</comment>
<keyword evidence="3" id="KW-0689">Ribosomal protein</keyword>
<comment type="caution">
    <text evidence="8">The sequence shown here is derived from an EMBL/GenBank/DDBJ whole genome shotgun (WGS) entry which is preliminary data.</text>
</comment>
<accession>A0A8H6I7W0</accession>
<dbReference type="OrthoDB" id="2257454at2759"/>
<name>A0A8H6I7W0_9AGAR</name>
<evidence type="ECO:0000256" key="7">
    <source>
        <dbReference type="SAM" id="MobiDB-lite"/>
    </source>
</evidence>
<keyword evidence="9" id="KW-1185">Reference proteome</keyword>
<proteinExistence type="inferred from homology"/>
<keyword evidence="4" id="KW-0496">Mitochondrion</keyword>
<feature type="compositionally biased region" description="Basic residues" evidence="7">
    <location>
        <begin position="82"/>
        <end position="106"/>
    </location>
</feature>
<evidence type="ECO:0000256" key="1">
    <source>
        <dbReference type="ARBA" id="ARBA00004173"/>
    </source>
</evidence>
<organism evidence="8 9">
    <name type="scientific">Ephemerocybe angulata</name>
    <dbReference type="NCBI Taxonomy" id="980116"/>
    <lineage>
        <taxon>Eukaryota</taxon>
        <taxon>Fungi</taxon>
        <taxon>Dikarya</taxon>
        <taxon>Basidiomycota</taxon>
        <taxon>Agaricomycotina</taxon>
        <taxon>Agaricomycetes</taxon>
        <taxon>Agaricomycetidae</taxon>
        <taxon>Agaricales</taxon>
        <taxon>Agaricineae</taxon>
        <taxon>Psathyrellaceae</taxon>
        <taxon>Ephemerocybe</taxon>
    </lineage>
</organism>
<evidence type="ECO:0000256" key="6">
    <source>
        <dbReference type="ARBA" id="ARBA00035132"/>
    </source>
</evidence>
<comment type="similarity">
    <text evidence="2">Belongs to the mitochondrion-specific ribosomal protein mS33 family.</text>
</comment>
<dbReference type="InterPro" id="IPR013219">
    <property type="entry name" value="Ribosomal_mS33"/>
</dbReference>
<protein>
    <recommendedName>
        <fullName evidence="6">Small ribosomal subunit protein mS33</fullName>
    </recommendedName>
</protein>
<evidence type="ECO:0000313" key="9">
    <source>
        <dbReference type="Proteomes" id="UP000521943"/>
    </source>
</evidence>
<keyword evidence="5" id="KW-0687">Ribonucleoprotein</keyword>
<sequence length="106" mass="11884">MAAVSSSRVTALLKLRSTIFQTAWNPTGIRTGAKYLRGNLRGPAMANYYPMQLSISKIAGKYPELELCDEDEQERLDDVASRKKRGKGAPKKAKDKSQSRRLGKRR</sequence>